<reference evidence="1" key="2">
    <citation type="journal article" date="2000" name="Genome Res.">
        <title>Normalization and subtraction of cap-trapper-selected cDNAs to prepare full-length cDNA libraries for rapid discovery of new genes.</title>
        <authorList>
            <person name="Carninci P."/>
            <person name="Shibata Y."/>
            <person name="Hayatsu N."/>
            <person name="Sugahara Y."/>
            <person name="Shibata K."/>
            <person name="Itoh M."/>
            <person name="Konno H."/>
            <person name="Okazaki Y."/>
            <person name="Muramatsu M."/>
            <person name="Hayashizaki Y."/>
        </authorList>
    </citation>
    <scope>NUCLEOTIDE SEQUENCE</scope>
    <source>
        <strain evidence="1">C57BL/6J</strain>
        <tissue evidence="1">Thymus</tissue>
    </source>
</reference>
<dbReference type="AlphaFoldDB" id="Q3V3P4"/>
<dbReference type="AGR" id="MGI:1913083"/>
<dbReference type="EMBL" id="AK037569">
    <property type="protein sequence ID" value="BAE43299.1"/>
    <property type="molecule type" value="mRNA"/>
</dbReference>
<reference evidence="1" key="7">
    <citation type="journal article" date="2005" name="Science">
        <title>The Transcriptional Landscape of the Mammalian Genome.</title>
        <authorList>
            <consortium name="The FANTOM Consortium"/>
            <consortium name="Riken Genome Exploration Research Group and Genome Science Group (Genome Network Project Core Group)"/>
        </authorList>
    </citation>
    <scope>NUCLEOTIDE SEQUENCE</scope>
    <source>
        <strain evidence="1">C57BL/6J</strain>
        <tissue evidence="1">Thymus</tissue>
    </source>
</reference>
<dbReference type="OrthoDB" id="10071849at2759"/>
<reference evidence="1" key="3">
    <citation type="journal article" date="2000" name="Genome Res.">
        <title>RIKEN integrated sequence analysis (RISA) system--384-format sequencing pipeline with 384 multicapillary sequencer.</title>
        <authorList>
            <person name="Shibata K."/>
            <person name="Itoh M."/>
            <person name="Aizawa K."/>
            <person name="Nagaoka S."/>
            <person name="Sasaki N."/>
            <person name="Carninci P."/>
            <person name="Konno H."/>
            <person name="Akiyama J."/>
            <person name="Nishi K."/>
            <person name="Kitsunai T."/>
            <person name="Tashiro H."/>
            <person name="Itoh M."/>
            <person name="Sumi N."/>
            <person name="Ishii Y."/>
            <person name="Nakamura S."/>
            <person name="Hazama M."/>
            <person name="Nishine T."/>
            <person name="Harada A."/>
            <person name="Yamamoto R."/>
            <person name="Matsumoto H."/>
            <person name="Sakaguchi S."/>
            <person name="Ikegami T."/>
            <person name="Kashiwagi K."/>
            <person name="Fujiwake S."/>
            <person name="Inoue K."/>
            <person name="Togawa Y."/>
            <person name="Izawa M."/>
            <person name="Ohara E."/>
            <person name="Watahiki M."/>
            <person name="Yoneda Y."/>
            <person name="Ishikawa T."/>
            <person name="Ozawa K."/>
            <person name="Tanaka T."/>
            <person name="Matsuura S."/>
            <person name="Kawai J."/>
            <person name="Okazaki Y."/>
            <person name="Muramatsu M."/>
            <person name="Inoue Y."/>
            <person name="Kira A."/>
            <person name="Hayashizaki Y."/>
        </authorList>
    </citation>
    <scope>NUCLEOTIDE SEQUENCE</scope>
    <source>
        <strain evidence="1">C57BL/6J</strain>
        <tissue evidence="1">Thymus</tissue>
    </source>
</reference>
<organism evidence="1">
    <name type="scientific">Mus musculus</name>
    <name type="common">Mouse</name>
    <dbReference type="NCBI Taxonomy" id="10090"/>
    <lineage>
        <taxon>Eukaryota</taxon>
        <taxon>Metazoa</taxon>
        <taxon>Chordata</taxon>
        <taxon>Craniata</taxon>
        <taxon>Vertebrata</taxon>
        <taxon>Euteleostomi</taxon>
        <taxon>Mammalia</taxon>
        <taxon>Eutheria</taxon>
        <taxon>Euarchontoglires</taxon>
        <taxon>Glires</taxon>
        <taxon>Rodentia</taxon>
        <taxon>Myomorpha</taxon>
        <taxon>Muroidea</taxon>
        <taxon>Muridae</taxon>
        <taxon>Murinae</taxon>
        <taxon>Mus</taxon>
        <taxon>Mus</taxon>
    </lineage>
</organism>
<protein>
    <submittedName>
        <fullName evidence="1">Uncharacterized protein</fullName>
    </submittedName>
</protein>
<reference evidence="1" key="4">
    <citation type="journal article" date="2001" name="Nature">
        <title>Functional annotation of a full-length mouse cDNA collection.</title>
        <authorList>
            <consortium name="The RIKEN Genome Exploration Research Group Phase II Team and the FANTOM Consortium"/>
        </authorList>
    </citation>
    <scope>NUCLEOTIDE SEQUENCE</scope>
    <source>
        <strain evidence="1">C57BL/6J</strain>
        <tissue evidence="1">Thymus</tissue>
    </source>
</reference>
<reference evidence="1" key="5">
    <citation type="submission" date="2001-07" db="EMBL/GenBank/DDBJ databases">
        <authorList>
            <person name="Adachi J."/>
            <person name="Aizawa K."/>
            <person name="Akimura T."/>
            <person name="Arakawa T."/>
            <person name="Bono H."/>
            <person name="Carninci P."/>
            <person name="Fukuda S."/>
            <person name="Furuno M."/>
            <person name="Hanagaki T."/>
            <person name="Hara A."/>
            <person name="Hashizume W."/>
            <person name="Hayashida K."/>
            <person name="Hayatsu N."/>
            <person name="Hiramoto K."/>
            <person name="Hiraoka T."/>
            <person name="Hirozane T."/>
            <person name="Hori F."/>
            <person name="Imotani K."/>
            <person name="Ishii Y."/>
            <person name="Itoh M."/>
            <person name="Kagawa I."/>
            <person name="Kasukawa T."/>
            <person name="Katoh H."/>
            <person name="Kawai J."/>
            <person name="Kojima Y."/>
            <person name="Kondo S."/>
            <person name="Konno H."/>
            <person name="Kouda M."/>
            <person name="Koya S."/>
            <person name="Kurihara C."/>
            <person name="Matsuyama T."/>
            <person name="Miyazaki A."/>
            <person name="Murata M."/>
            <person name="Nakamura M."/>
            <person name="Nishi K."/>
            <person name="Nomura K."/>
            <person name="Numazaki R."/>
            <person name="Ohno M."/>
            <person name="Ohsato N."/>
            <person name="Okazaki Y."/>
            <person name="Saito R."/>
            <person name="Saitoh H."/>
            <person name="Sakai C."/>
            <person name="Sakai K."/>
            <person name="Sakazume N."/>
            <person name="Sano H."/>
            <person name="Sasaki D."/>
            <person name="Shibata K."/>
            <person name="Shinagawa A."/>
            <person name="Shiraki T."/>
            <person name="Sogabe Y."/>
            <person name="Tagami M."/>
            <person name="Tagawa A."/>
            <person name="Takahashi F."/>
            <person name="Takaku-Akahira S."/>
            <person name="Takeda Y."/>
            <person name="Tanaka T."/>
            <person name="Tomaru A."/>
            <person name="Toya T."/>
            <person name="Yasunishi A."/>
            <person name="Muramatsu M."/>
            <person name="Hayashizaki Y."/>
        </authorList>
    </citation>
    <scope>NUCLEOTIDE SEQUENCE</scope>
    <source>
        <strain evidence="1">C57BL/6J</strain>
        <tissue evidence="1">Thymus</tissue>
    </source>
</reference>
<sequence>MSSDRHTGVSCFNQCQSYNNTLPPNTGASDILHSLMLCVWSEGGTV</sequence>
<accession>Q3V3P4</accession>
<gene>
    <name evidence="2" type="primary">Ms4a4b</name>
</gene>
<name>Q3V3P4_MOUSE</name>
<reference evidence="1" key="8">
    <citation type="journal article" date="2005" name="Science">
        <title>Antisense Transcription in the Mammalian Transcriptome.</title>
        <authorList>
            <consortium name="RIKEN Genome Exploration Research Group and Genome Science Group (Genome Network Project Core Group) and the FANTOM Consortium"/>
        </authorList>
    </citation>
    <scope>NUCLEOTIDE SEQUENCE</scope>
    <source>
        <strain evidence="1">C57BL/6J</strain>
        <tissue evidence="1">Thymus</tissue>
    </source>
</reference>
<reference evidence="1" key="1">
    <citation type="journal article" date="1999" name="Methods Enzymol.">
        <title>High-efficiency full-length cDNA cloning.</title>
        <authorList>
            <person name="Carninci P."/>
            <person name="Hayashizaki Y."/>
        </authorList>
    </citation>
    <scope>NUCLEOTIDE SEQUENCE</scope>
    <source>
        <strain evidence="1">C57BL/6J</strain>
        <tissue evidence="1">Thymus</tissue>
    </source>
</reference>
<evidence type="ECO:0000313" key="2">
    <source>
        <dbReference type="MGI" id="MGI:1913083"/>
    </source>
</evidence>
<dbReference type="MGI" id="MGI:1913083">
    <property type="gene designation" value="Ms4a4b"/>
</dbReference>
<proteinExistence type="evidence at transcript level"/>
<reference evidence="1" key="6">
    <citation type="journal article" date="2002" name="Nature">
        <title>Analysis of the mouse transcriptome based on functional annotation of 60,770 full-length cDNAs.</title>
        <authorList>
            <consortium name="The FANTOM Consortium and the RIKEN Genome Exploration Research Group Phase I and II Team"/>
        </authorList>
    </citation>
    <scope>NUCLEOTIDE SEQUENCE</scope>
    <source>
        <strain evidence="1">C57BL/6J</strain>
        <tissue evidence="1">Thymus</tissue>
    </source>
</reference>
<evidence type="ECO:0000313" key="1">
    <source>
        <dbReference type="EMBL" id="BAE43299.1"/>
    </source>
</evidence>